<keyword evidence="1" id="KW-0812">Transmembrane</keyword>
<protein>
    <recommendedName>
        <fullName evidence="4">Type IV secretion protein IcmC</fullName>
    </recommendedName>
</protein>
<evidence type="ECO:0000313" key="3">
    <source>
        <dbReference type="Proteomes" id="UP000078302"/>
    </source>
</evidence>
<feature type="transmembrane region" description="Helical" evidence="1">
    <location>
        <begin position="139"/>
        <end position="162"/>
    </location>
</feature>
<feature type="transmembrane region" description="Helical" evidence="1">
    <location>
        <begin position="54"/>
        <end position="79"/>
    </location>
</feature>
<dbReference type="RefSeq" id="WP_064218476.1">
    <property type="nucleotide sequence ID" value="NZ_LVXZ01000046.1"/>
</dbReference>
<dbReference type="Proteomes" id="UP000078302">
    <property type="component" value="Unassembled WGS sequence"/>
</dbReference>
<feature type="transmembrane region" description="Helical" evidence="1">
    <location>
        <begin position="107"/>
        <end position="127"/>
    </location>
</feature>
<gene>
    <name evidence="2" type="ORF">A4H96_04460</name>
</gene>
<organism evidence="2 3">
    <name type="scientific">Acidithiobacillus ferrooxidans</name>
    <name type="common">Thiobacillus ferrooxidans</name>
    <dbReference type="NCBI Taxonomy" id="920"/>
    <lineage>
        <taxon>Bacteria</taxon>
        <taxon>Pseudomonadati</taxon>
        <taxon>Pseudomonadota</taxon>
        <taxon>Acidithiobacillia</taxon>
        <taxon>Acidithiobacillales</taxon>
        <taxon>Acidithiobacillaceae</taxon>
        <taxon>Acidithiobacillus</taxon>
    </lineage>
</organism>
<accession>A0A179BLB0</accession>
<proteinExistence type="predicted"/>
<dbReference type="AlphaFoldDB" id="A0A179BLB0"/>
<feature type="transmembrane region" description="Helical" evidence="1">
    <location>
        <begin position="14"/>
        <end position="33"/>
    </location>
</feature>
<evidence type="ECO:0008006" key="4">
    <source>
        <dbReference type="Google" id="ProtNLM"/>
    </source>
</evidence>
<comment type="caution">
    <text evidence="2">The sequence shown here is derived from an EMBL/GenBank/DDBJ whole genome shotgun (WGS) entry which is preliminary data.</text>
</comment>
<sequence>MTAIEMITQAASQLGPFFVLTVGMCFLIGLYYAADSMFLLWRTSQDPRIHKSRILITAATGACLMALPVFTFHMVGTFFTQGQPSPLAYTGPGGQQMTLAVEGIENFIQLIGWIAIARGLVILKRVGDGTTRETSDKGFVHIIGGAVAANVVGGAILFAHTFGLTLPI</sequence>
<name>A0A179BLB0_ACIFR</name>
<evidence type="ECO:0000313" key="2">
    <source>
        <dbReference type="EMBL" id="OAP92169.1"/>
    </source>
</evidence>
<reference evidence="2 3" key="1">
    <citation type="submission" date="2016-04" db="EMBL/GenBank/DDBJ databases">
        <title>Acidithiobacillus ferrooxidans genome sequencing and assembly.</title>
        <authorList>
            <person name="Zhou Z."/>
        </authorList>
    </citation>
    <scope>NUCLEOTIDE SEQUENCE [LARGE SCALE GENOMIC DNA]</scope>
    <source>
        <strain evidence="2 3">BY0502</strain>
    </source>
</reference>
<keyword evidence="1" id="KW-0472">Membrane</keyword>
<dbReference type="EMBL" id="LVXZ01000046">
    <property type="protein sequence ID" value="OAP92169.1"/>
    <property type="molecule type" value="Genomic_DNA"/>
</dbReference>
<keyword evidence="1" id="KW-1133">Transmembrane helix</keyword>
<dbReference type="OrthoDB" id="7839934at2"/>
<evidence type="ECO:0000256" key="1">
    <source>
        <dbReference type="SAM" id="Phobius"/>
    </source>
</evidence>
<keyword evidence="3" id="KW-1185">Reference proteome</keyword>